<accession>A0A9J5YP64</accession>
<dbReference type="Proteomes" id="UP000824120">
    <property type="component" value="Chromosome 6"/>
</dbReference>
<keyword evidence="3" id="KW-1185">Reference proteome</keyword>
<feature type="region of interest" description="Disordered" evidence="1">
    <location>
        <begin position="1"/>
        <end position="42"/>
    </location>
</feature>
<gene>
    <name evidence="2" type="ORF">H5410_032270</name>
</gene>
<sequence>MTPSTSSAPPPLLTYHRHPRPDDSRPPPESLPAEDLSTESPSIATRKGKLWEEFSQHKHFTVGNGLHIRFWRDKWLCNTVLMDDYPGLFYLARDPDSTISQNRDGTTWSIMFRNMQDWEFNELIKLLQTLQSFSLNTQATDQFKWGTTGAGNYTVSATYKQSRALNAVTDHWPWKLIWKIKLPPKIICFCWTALYEA</sequence>
<dbReference type="PANTHER" id="PTHR36617:SF15">
    <property type="entry name" value="REVERSE TRANSCRIPTASE ZINC-BINDING DOMAIN-CONTAINING PROTEIN"/>
    <property type="match status" value="1"/>
</dbReference>
<dbReference type="AlphaFoldDB" id="A0A9J5YP64"/>
<dbReference type="OrthoDB" id="1628043at2759"/>
<dbReference type="EMBL" id="JACXVP010000006">
    <property type="protein sequence ID" value="KAG5600900.1"/>
    <property type="molecule type" value="Genomic_DNA"/>
</dbReference>
<evidence type="ECO:0000313" key="3">
    <source>
        <dbReference type="Proteomes" id="UP000824120"/>
    </source>
</evidence>
<name>A0A9J5YP64_SOLCO</name>
<comment type="caution">
    <text evidence="2">The sequence shown here is derived from an EMBL/GenBank/DDBJ whole genome shotgun (WGS) entry which is preliminary data.</text>
</comment>
<organism evidence="2 3">
    <name type="scientific">Solanum commersonii</name>
    <name type="common">Commerson's wild potato</name>
    <name type="synonym">Commerson's nightshade</name>
    <dbReference type="NCBI Taxonomy" id="4109"/>
    <lineage>
        <taxon>Eukaryota</taxon>
        <taxon>Viridiplantae</taxon>
        <taxon>Streptophyta</taxon>
        <taxon>Embryophyta</taxon>
        <taxon>Tracheophyta</taxon>
        <taxon>Spermatophyta</taxon>
        <taxon>Magnoliopsida</taxon>
        <taxon>eudicotyledons</taxon>
        <taxon>Gunneridae</taxon>
        <taxon>Pentapetalae</taxon>
        <taxon>asterids</taxon>
        <taxon>lamiids</taxon>
        <taxon>Solanales</taxon>
        <taxon>Solanaceae</taxon>
        <taxon>Solanoideae</taxon>
        <taxon>Solaneae</taxon>
        <taxon>Solanum</taxon>
    </lineage>
</organism>
<protein>
    <recommendedName>
        <fullName evidence="4">Reverse transcriptase zinc-binding domain-containing protein</fullName>
    </recommendedName>
</protein>
<reference evidence="2 3" key="1">
    <citation type="submission" date="2020-09" db="EMBL/GenBank/DDBJ databases">
        <title>De no assembly of potato wild relative species, Solanum commersonii.</title>
        <authorList>
            <person name="Cho K."/>
        </authorList>
    </citation>
    <scope>NUCLEOTIDE SEQUENCE [LARGE SCALE GENOMIC DNA]</scope>
    <source>
        <strain evidence="2">LZ3.2</strain>
        <tissue evidence="2">Leaf</tissue>
    </source>
</reference>
<evidence type="ECO:0000313" key="2">
    <source>
        <dbReference type="EMBL" id="KAG5600900.1"/>
    </source>
</evidence>
<evidence type="ECO:0000256" key="1">
    <source>
        <dbReference type="SAM" id="MobiDB-lite"/>
    </source>
</evidence>
<dbReference type="PANTHER" id="PTHR36617">
    <property type="entry name" value="PROTEIN, PUTATIVE-RELATED"/>
    <property type="match status" value="1"/>
</dbReference>
<proteinExistence type="predicted"/>
<evidence type="ECO:0008006" key="4">
    <source>
        <dbReference type="Google" id="ProtNLM"/>
    </source>
</evidence>